<evidence type="ECO:0000256" key="9">
    <source>
        <dbReference type="ARBA" id="ARBA00023186"/>
    </source>
</evidence>
<keyword evidence="12" id="KW-0449">Lipoprotein</keyword>
<comment type="caution">
    <text evidence="12">The sequence shown here is derived from an EMBL/GenBank/DDBJ whole genome shotgun (WGS) entry which is preliminary data.</text>
</comment>
<keyword evidence="9 10" id="KW-0143">Chaperone</keyword>
<dbReference type="InterPro" id="IPR018323">
    <property type="entry name" value="OM_lipoprot_carrier_LolA_Pbac"/>
</dbReference>
<evidence type="ECO:0000313" key="13">
    <source>
        <dbReference type="Proteomes" id="UP001595791"/>
    </source>
</evidence>
<name>A0ABV8MVX2_9NEIS</name>
<dbReference type="NCBIfam" id="TIGR00547">
    <property type="entry name" value="lolA"/>
    <property type="match status" value="1"/>
</dbReference>
<dbReference type="SUPFAM" id="SSF89392">
    <property type="entry name" value="Prokaryotic lipoproteins and lipoprotein localization factors"/>
    <property type="match status" value="1"/>
</dbReference>
<evidence type="ECO:0000256" key="4">
    <source>
        <dbReference type="ARBA" id="ARBA00014035"/>
    </source>
</evidence>
<comment type="function">
    <text evidence="10">Participates in the translocation of lipoproteins from the inner membrane to the outer membrane. Only forms a complex with a lipoprotein if the residue after the N-terminal Cys is not an aspartate (The Asp acts as a targeting signal to indicate that the lipoprotein should stay in the inner membrane).</text>
</comment>
<comment type="subcellular location">
    <subcellularLocation>
        <location evidence="1 10">Periplasm</location>
    </subcellularLocation>
</comment>
<dbReference type="HAMAP" id="MF_00240">
    <property type="entry name" value="LolA"/>
    <property type="match status" value="1"/>
</dbReference>
<feature type="chain" id="PRO_5044906303" description="Outer-membrane lipoprotein carrier protein" evidence="10">
    <location>
        <begin position="21"/>
        <end position="207"/>
    </location>
</feature>
<dbReference type="PANTHER" id="PTHR35869:SF1">
    <property type="entry name" value="OUTER-MEMBRANE LIPOPROTEIN CARRIER PROTEIN"/>
    <property type="match status" value="1"/>
</dbReference>
<evidence type="ECO:0000256" key="7">
    <source>
        <dbReference type="ARBA" id="ARBA00022764"/>
    </source>
</evidence>
<feature type="region of interest" description="Disordered" evidence="11">
    <location>
        <begin position="188"/>
        <end position="207"/>
    </location>
</feature>
<evidence type="ECO:0000256" key="10">
    <source>
        <dbReference type="HAMAP-Rule" id="MF_00240"/>
    </source>
</evidence>
<evidence type="ECO:0000313" key="12">
    <source>
        <dbReference type="EMBL" id="MFC4161505.1"/>
    </source>
</evidence>
<comment type="similarity">
    <text evidence="2 10">Belongs to the LolA family.</text>
</comment>
<evidence type="ECO:0000256" key="3">
    <source>
        <dbReference type="ARBA" id="ARBA00011245"/>
    </source>
</evidence>
<organism evidence="12 13">
    <name type="scientific">Chitinimonas lacunae</name>
    <dbReference type="NCBI Taxonomy" id="1963018"/>
    <lineage>
        <taxon>Bacteria</taxon>
        <taxon>Pseudomonadati</taxon>
        <taxon>Pseudomonadota</taxon>
        <taxon>Betaproteobacteria</taxon>
        <taxon>Neisseriales</taxon>
        <taxon>Chitinibacteraceae</taxon>
        <taxon>Chitinimonas</taxon>
    </lineage>
</organism>
<gene>
    <name evidence="10 12" type="primary">lolA</name>
    <name evidence="12" type="ORF">ACFOW7_19390</name>
</gene>
<dbReference type="RefSeq" id="WP_378167521.1">
    <property type="nucleotide sequence ID" value="NZ_JBHSBU010000001.1"/>
</dbReference>
<keyword evidence="5 10" id="KW-0813">Transport</keyword>
<keyword evidence="8 10" id="KW-0653">Protein transport</keyword>
<comment type="subunit">
    <text evidence="3 10">Monomer.</text>
</comment>
<evidence type="ECO:0000256" key="11">
    <source>
        <dbReference type="SAM" id="MobiDB-lite"/>
    </source>
</evidence>
<evidence type="ECO:0000256" key="8">
    <source>
        <dbReference type="ARBA" id="ARBA00022927"/>
    </source>
</evidence>
<accession>A0ABV8MVX2</accession>
<keyword evidence="7 10" id="KW-0574">Periplasm</keyword>
<feature type="signal peptide" evidence="10">
    <location>
        <begin position="1"/>
        <end position="20"/>
    </location>
</feature>
<dbReference type="InterPro" id="IPR029046">
    <property type="entry name" value="LolA/LolB/LppX"/>
</dbReference>
<proteinExistence type="inferred from homology"/>
<evidence type="ECO:0000256" key="2">
    <source>
        <dbReference type="ARBA" id="ARBA00007615"/>
    </source>
</evidence>
<dbReference type="InterPro" id="IPR004564">
    <property type="entry name" value="OM_lipoprot_carrier_LolA-like"/>
</dbReference>
<protein>
    <recommendedName>
        <fullName evidence="4 10">Outer-membrane lipoprotein carrier protein</fullName>
    </recommendedName>
</protein>
<evidence type="ECO:0000256" key="1">
    <source>
        <dbReference type="ARBA" id="ARBA00004418"/>
    </source>
</evidence>
<keyword evidence="13" id="KW-1185">Reference proteome</keyword>
<dbReference type="PANTHER" id="PTHR35869">
    <property type="entry name" value="OUTER-MEMBRANE LIPOPROTEIN CARRIER PROTEIN"/>
    <property type="match status" value="1"/>
</dbReference>
<reference evidence="13" key="1">
    <citation type="journal article" date="2019" name="Int. J. Syst. Evol. Microbiol.">
        <title>The Global Catalogue of Microorganisms (GCM) 10K type strain sequencing project: providing services to taxonomists for standard genome sequencing and annotation.</title>
        <authorList>
            <consortium name="The Broad Institute Genomics Platform"/>
            <consortium name="The Broad Institute Genome Sequencing Center for Infectious Disease"/>
            <person name="Wu L."/>
            <person name="Ma J."/>
        </authorList>
    </citation>
    <scope>NUCLEOTIDE SEQUENCE [LARGE SCALE GENOMIC DNA]</scope>
    <source>
        <strain evidence="13">LMG 29894</strain>
    </source>
</reference>
<dbReference type="Proteomes" id="UP001595791">
    <property type="component" value="Unassembled WGS sequence"/>
</dbReference>
<keyword evidence="6 10" id="KW-0732">Signal</keyword>
<sequence length="207" mass="22936" precursor="true">MQKVALRAALLLLAGAAAQAGGLAQLKVFVDTTQAFQAEFSQTVSQPGGKKPQTASGVVAIQRPGKFNWRYQQPYDQRVVGDGKKVWIYDPDLNQVTVKRLDQALGSSPAALLAGSNDLERAYRLSEQAGRDGLEWVEASPRSRDNTFEKVRMGFRDNQLVQMELNDNFGQTTRIRFDKVVRNPRLDPTQFNFAPPPDADVVSADQQ</sequence>
<evidence type="ECO:0000256" key="6">
    <source>
        <dbReference type="ARBA" id="ARBA00022729"/>
    </source>
</evidence>
<dbReference type="CDD" id="cd16325">
    <property type="entry name" value="LolA"/>
    <property type="match status" value="1"/>
</dbReference>
<dbReference type="Pfam" id="PF03548">
    <property type="entry name" value="LolA"/>
    <property type="match status" value="1"/>
</dbReference>
<dbReference type="EMBL" id="JBHSBU010000001">
    <property type="protein sequence ID" value="MFC4161505.1"/>
    <property type="molecule type" value="Genomic_DNA"/>
</dbReference>
<evidence type="ECO:0000256" key="5">
    <source>
        <dbReference type="ARBA" id="ARBA00022448"/>
    </source>
</evidence>
<dbReference type="Gene3D" id="2.50.20.10">
    <property type="entry name" value="Lipoprotein localisation LolA/LolB/LppX"/>
    <property type="match status" value="1"/>
</dbReference>